<accession>A0A151WWQ3</accession>
<name>A0A151WWQ3_9HYME</name>
<organism evidence="2 3">
    <name type="scientific">Mycetomoellerius zeteki</name>
    <dbReference type="NCBI Taxonomy" id="64791"/>
    <lineage>
        <taxon>Eukaryota</taxon>
        <taxon>Metazoa</taxon>
        <taxon>Ecdysozoa</taxon>
        <taxon>Arthropoda</taxon>
        <taxon>Hexapoda</taxon>
        <taxon>Insecta</taxon>
        <taxon>Pterygota</taxon>
        <taxon>Neoptera</taxon>
        <taxon>Endopterygota</taxon>
        <taxon>Hymenoptera</taxon>
        <taxon>Apocrita</taxon>
        <taxon>Aculeata</taxon>
        <taxon>Formicoidea</taxon>
        <taxon>Formicidae</taxon>
        <taxon>Myrmicinae</taxon>
        <taxon>Mycetomoellerius</taxon>
    </lineage>
</organism>
<gene>
    <name evidence="2" type="ORF">ALC60_08861</name>
</gene>
<evidence type="ECO:0000256" key="1">
    <source>
        <dbReference type="SAM" id="MobiDB-lite"/>
    </source>
</evidence>
<reference evidence="2 3" key="1">
    <citation type="submission" date="2015-09" db="EMBL/GenBank/DDBJ databases">
        <title>Trachymyrmex zeteki WGS genome.</title>
        <authorList>
            <person name="Nygaard S."/>
            <person name="Hu H."/>
            <person name="Boomsma J."/>
            <person name="Zhang G."/>
        </authorList>
    </citation>
    <scope>NUCLEOTIDE SEQUENCE [LARGE SCALE GENOMIC DNA]</scope>
    <source>
        <strain evidence="2">Tzet28-1</strain>
        <tissue evidence="2">Whole body</tissue>
    </source>
</reference>
<feature type="region of interest" description="Disordered" evidence="1">
    <location>
        <begin position="84"/>
        <end position="115"/>
    </location>
</feature>
<proteinExistence type="predicted"/>
<dbReference type="AlphaFoldDB" id="A0A151WWQ3"/>
<keyword evidence="3" id="KW-1185">Reference proteome</keyword>
<feature type="compositionally biased region" description="Basic and acidic residues" evidence="1">
    <location>
        <begin position="92"/>
        <end position="104"/>
    </location>
</feature>
<dbReference type="Proteomes" id="UP000075809">
    <property type="component" value="Unassembled WGS sequence"/>
</dbReference>
<evidence type="ECO:0000313" key="3">
    <source>
        <dbReference type="Proteomes" id="UP000075809"/>
    </source>
</evidence>
<sequence length="155" mass="17212">MGVAGRQEDNSLKRYLRGASMRLQGMKEASGSQSLAYLDSQLRFTKVYKKPNLSPVPFSSQTNSATVKTNNCIRDWSSREVSEMHFRRRREKEKAKKCGVDGGRKGGLNGQKGKRDVSGRLEALGFLHGEARGNLRCAANVSLPGSVHRQLPNFE</sequence>
<protein>
    <submittedName>
        <fullName evidence="2">Uncharacterized protein</fullName>
    </submittedName>
</protein>
<evidence type="ECO:0000313" key="2">
    <source>
        <dbReference type="EMBL" id="KYQ52246.1"/>
    </source>
</evidence>
<dbReference type="EMBL" id="KQ982691">
    <property type="protein sequence ID" value="KYQ52246.1"/>
    <property type="molecule type" value="Genomic_DNA"/>
</dbReference>